<dbReference type="PANTHER" id="PTHR22950">
    <property type="entry name" value="AMINO ACID TRANSPORTER"/>
    <property type="match status" value="1"/>
</dbReference>
<evidence type="ECO:0000259" key="8">
    <source>
        <dbReference type="Pfam" id="PF01490"/>
    </source>
</evidence>
<feature type="transmembrane region" description="Helical" evidence="7">
    <location>
        <begin position="59"/>
        <end position="79"/>
    </location>
</feature>
<dbReference type="PANTHER" id="PTHR22950:SF8">
    <property type="entry name" value="AMINO ACID TRANSPORTER (EUROFUNG)"/>
    <property type="match status" value="1"/>
</dbReference>
<feature type="transmembrane region" description="Helical" evidence="7">
    <location>
        <begin position="234"/>
        <end position="254"/>
    </location>
</feature>
<gene>
    <name evidence="9" type="ORF">ASPVEDRAFT_53836</name>
</gene>
<feature type="region of interest" description="Disordered" evidence="6">
    <location>
        <begin position="1"/>
        <end position="21"/>
    </location>
</feature>
<dbReference type="GO" id="GO:0015179">
    <property type="term" value="F:L-amino acid transmembrane transporter activity"/>
    <property type="evidence" value="ECO:0007669"/>
    <property type="project" value="TreeGrafter"/>
</dbReference>
<feature type="transmembrane region" description="Helical" evidence="7">
    <location>
        <begin position="422"/>
        <end position="445"/>
    </location>
</feature>
<dbReference type="OrthoDB" id="655540at2759"/>
<feature type="compositionally biased region" description="Basic and acidic residues" evidence="6">
    <location>
        <begin position="1"/>
        <end position="13"/>
    </location>
</feature>
<dbReference type="RefSeq" id="XP_040669175.1">
    <property type="nucleotide sequence ID" value="XM_040814846.1"/>
</dbReference>
<keyword evidence="5 7" id="KW-0472">Membrane</keyword>
<dbReference type="EMBL" id="KV878130">
    <property type="protein sequence ID" value="OJJ03413.1"/>
    <property type="molecule type" value="Genomic_DNA"/>
</dbReference>
<evidence type="ECO:0000256" key="2">
    <source>
        <dbReference type="ARBA" id="ARBA00008066"/>
    </source>
</evidence>
<dbReference type="GeneID" id="63730357"/>
<accession>A0A1L9PPJ0</accession>
<evidence type="ECO:0000256" key="1">
    <source>
        <dbReference type="ARBA" id="ARBA00004141"/>
    </source>
</evidence>
<evidence type="ECO:0000256" key="7">
    <source>
        <dbReference type="SAM" id="Phobius"/>
    </source>
</evidence>
<evidence type="ECO:0000256" key="4">
    <source>
        <dbReference type="ARBA" id="ARBA00022989"/>
    </source>
</evidence>
<keyword evidence="4 7" id="KW-1133">Transmembrane helix</keyword>
<evidence type="ECO:0000313" key="9">
    <source>
        <dbReference type="EMBL" id="OJJ03413.1"/>
    </source>
</evidence>
<feature type="transmembrane region" description="Helical" evidence="7">
    <location>
        <begin position="361"/>
        <end position="380"/>
    </location>
</feature>
<protein>
    <recommendedName>
        <fullName evidence="8">Amino acid transporter transmembrane domain-containing protein</fullName>
    </recommendedName>
</protein>
<feature type="transmembrane region" description="Helical" evidence="7">
    <location>
        <begin position="386"/>
        <end position="410"/>
    </location>
</feature>
<dbReference type="Pfam" id="PF01490">
    <property type="entry name" value="Aa_trans"/>
    <property type="match status" value="1"/>
</dbReference>
<feature type="transmembrane region" description="Helical" evidence="7">
    <location>
        <begin position="133"/>
        <end position="154"/>
    </location>
</feature>
<dbReference type="Proteomes" id="UP000184073">
    <property type="component" value="Unassembled WGS sequence"/>
</dbReference>
<dbReference type="STRING" id="1036611.A0A1L9PPJ0"/>
<keyword evidence="10" id="KW-1185">Reference proteome</keyword>
<dbReference type="GO" id="GO:0016020">
    <property type="term" value="C:membrane"/>
    <property type="evidence" value="ECO:0007669"/>
    <property type="project" value="UniProtKB-SubCell"/>
</dbReference>
<feature type="transmembrane region" description="Helical" evidence="7">
    <location>
        <begin position="316"/>
        <end position="340"/>
    </location>
</feature>
<dbReference type="AlphaFoldDB" id="A0A1L9PPJ0"/>
<dbReference type="InterPro" id="IPR013057">
    <property type="entry name" value="AA_transpt_TM"/>
</dbReference>
<keyword evidence="3 7" id="KW-0812">Transmembrane</keyword>
<feature type="transmembrane region" description="Helical" evidence="7">
    <location>
        <begin position="275"/>
        <end position="296"/>
    </location>
</feature>
<evidence type="ECO:0000256" key="5">
    <source>
        <dbReference type="ARBA" id="ARBA00023136"/>
    </source>
</evidence>
<sequence length="466" mass="50377">MPPSLERTKKTGEDTELPLSPVNTATLAGDVCPPKLSDTEQQITQDGIAKFSRLGWKRLTILLVVEAIAIGALSLPAAFATLGMVVGVLLNVIIGFIAIYTGYLVGKVKLLHPEVRHYGDVGRLLLGRTGYEVLSFMLILQLLFLAASHCLTGATAFSNITDNATCSVVFSIVSAILMYLLSIPPSFAEVAILGYIDFASIILAIGITIIATGIQRNDHHSNQIDVQWSAGPKADLSFTECFTAVLNIIFAYGFTTCQFSFMDEMHTPADYMKSIWSLGLIEISIYTLTGALIYAFVGPNVEAPALLSAGPLISKIAFGVAIPVIFISGAILVTTAGRAIHGRIYANEITRFINTTKGWTTWLLVILALVIVGWVIAEAIPFFSDLVALISALLNSGFTFYFPAVMWFVLLRTGEWNSWRNLGLGALNVFIFCLGIFCLVGGTYASVQSIIDQYQQGFAGKPFGCK</sequence>
<dbReference type="VEuPathDB" id="FungiDB:ASPVEDRAFT_53836"/>
<organism evidence="9 10">
    <name type="scientific">Aspergillus versicolor CBS 583.65</name>
    <dbReference type="NCBI Taxonomy" id="1036611"/>
    <lineage>
        <taxon>Eukaryota</taxon>
        <taxon>Fungi</taxon>
        <taxon>Dikarya</taxon>
        <taxon>Ascomycota</taxon>
        <taxon>Pezizomycotina</taxon>
        <taxon>Eurotiomycetes</taxon>
        <taxon>Eurotiomycetidae</taxon>
        <taxon>Eurotiales</taxon>
        <taxon>Aspergillaceae</taxon>
        <taxon>Aspergillus</taxon>
        <taxon>Aspergillus subgen. Nidulantes</taxon>
    </lineage>
</organism>
<evidence type="ECO:0000313" key="10">
    <source>
        <dbReference type="Proteomes" id="UP000184073"/>
    </source>
</evidence>
<comment type="subcellular location">
    <subcellularLocation>
        <location evidence="1">Membrane</location>
        <topology evidence="1">Multi-pass membrane protein</topology>
    </subcellularLocation>
</comment>
<feature type="transmembrane region" description="Helical" evidence="7">
    <location>
        <begin position="192"/>
        <end position="214"/>
    </location>
</feature>
<reference evidence="10" key="1">
    <citation type="journal article" date="2017" name="Genome Biol.">
        <title>Comparative genomics reveals high biological diversity and specific adaptations in the industrially and medically important fungal genus Aspergillus.</title>
        <authorList>
            <person name="de Vries R.P."/>
            <person name="Riley R."/>
            <person name="Wiebenga A."/>
            <person name="Aguilar-Osorio G."/>
            <person name="Amillis S."/>
            <person name="Uchima C.A."/>
            <person name="Anderluh G."/>
            <person name="Asadollahi M."/>
            <person name="Askin M."/>
            <person name="Barry K."/>
            <person name="Battaglia E."/>
            <person name="Bayram O."/>
            <person name="Benocci T."/>
            <person name="Braus-Stromeyer S.A."/>
            <person name="Caldana C."/>
            <person name="Canovas D."/>
            <person name="Cerqueira G.C."/>
            <person name="Chen F."/>
            <person name="Chen W."/>
            <person name="Choi C."/>
            <person name="Clum A."/>
            <person name="Dos Santos R.A."/>
            <person name="Damasio A.R."/>
            <person name="Diallinas G."/>
            <person name="Emri T."/>
            <person name="Fekete E."/>
            <person name="Flipphi M."/>
            <person name="Freyberg S."/>
            <person name="Gallo A."/>
            <person name="Gournas C."/>
            <person name="Habgood R."/>
            <person name="Hainaut M."/>
            <person name="Harispe M.L."/>
            <person name="Henrissat B."/>
            <person name="Hilden K.S."/>
            <person name="Hope R."/>
            <person name="Hossain A."/>
            <person name="Karabika E."/>
            <person name="Karaffa L."/>
            <person name="Karanyi Z."/>
            <person name="Krasevec N."/>
            <person name="Kuo A."/>
            <person name="Kusch H."/>
            <person name="LaButti K."/>
            <person name="Lagendijk E.L."/>
            <person name="Lapidus A."/>
            <person name="Levasseur A."/>
            <person name="Lindquist E."/>
            <person name="Lipzen A."/>
            <person name="Logrieco A.F."/>
            <person name="MacCabe A."/>
            <person name="Maekelae M.R."/>
            <person name="Malavazi I."/>
            <person name="Melin P."/>
            <person name="Meyer V."/>
            <person name="Mielnichuk N."/>
            <person name="Miskei M."/>
            <person name="Molnar A.P."/>
            <person name="Mule G."/>
            <person name="Ngan C.Y."/>
            <person name="Orejas M."/>
            <person name="Orosz E."/>
            <person name="Ouedraogo J.P."/>
            <person name="Overkamp K.M."/>
            <person name="Park H.-S."/>
            <person name="Perrone G."/>
            <person name="Piumi F."/>
            <person name="Punt P.J."/>
            <person name="Ram A.F."/>
            <person name="Ramon A."/>
            <person name="Rauscher S."/>
            <person name="Record E."/>
            <person name="Riano-Pachon D.M."/>
            <person name="Robert V."/>
            <person name="Roehrig J."/>
            <person name="Ruller R."/>
            <person name="Salamov A."/>
            <person name="Salih N.S."/>
            <person name="Samson R.A."/>
            <person name="Sandor E."/>
            <person name="Sanguinetti M."/>
            <person name="Schuetze T."/>
            <person name="Sepcic K."/>
            <person name="Shelest E."/>
            <person name="Sherlock G."/>
            <person name="Sophianopoulou V."/>
            <person name="Squina F.M."/>
            <person name="Sun H."/>
            <person name="Susca A."/>
            <person name="Todd R.B."/>
            <person name="Tsang A."/>
            <person name="Unkles S.E."/>
            <person name="van de Wiele N."/>
            <person name="van Rossen-Uffink D."/>
            <person name="Oliveira J.V."/>
            <person name="Vesth T.C."/>
            <person name="Visser J."/>
            <person name="Yu J.-H."/>
            <person name="Zhou M."/>
            <person name="Andersen M.R."/>
            <person name="Archer D.B."/>
            <person name="Baker S.E."/>
            <person name="Benoit I."/>
            <person name="Brakhage A.A."/>
            <person name="Braus G.H."/>
            <person name="Fischer R."/>
            <person name="Frisvad J.C."/>
            <person name="Goldman G.H."/>
            <person name="Houbraken J."/>
            <person name="Oakley B."/>
            <person name="Pocsi I."/>
            <person name="Scazzocchio C."/>
            <person name="Seiboth B."/>
            <person name="vanKuyk P.A."/>
            <person name="Wortman J."/>
            <person name="Dyer P.S."/>
            <person name="Grigoriev I.V."/>
        </authorList>
    </citation>
    <scope>NUCLEOTIDE SEQUENCE [LARGE SCALE GENOMIC DNA]</scope>
    <source>
        <strain evidence="10">CBS 583.65</strain>
    </source>
</reference>
<feature type="transmembrane region" description="Helical" evidence="7">
    <location>
        <begin position="85"/>
        <end position="106"/>
    </location>
</feature>
<comment type="similarity">
    <text evidence="2">Belongs to the amino acid/polyamine transporter 2 family.</text>
</comment>
<feature type="transmembrane region" description="Helical" evidence="7">
    <location>
        <begin position="160"/>
        <end position="180"/>
    </location>
</feature>
<name>A0A1L9PPJ0_ASPVE</name>
<proteinExistence type="inferred from homology"/>
<evidence type="ECO:0000256" key="3">
    <source>
        <dbReference type="ARBA" id="ARBA00022692"/>
    </source>
</evidence>
<feature type="domain" description="Amino acid transporter transmembrane" evidence="8">
    <location>
        <begin position="54"/>
        <end position="447"/>
    </location>
</feature>
<evidence type="ECO:0000256" key="6">
    <source>
        <dbReference type="SAM" id="MobiDB-lite"/>
    </source>
</evidence>